<sequence>MEAITAGNKRVLQVRRVRSGGFDKAKRKRFLDTLAATCNVTSAVRAAGVAQSSCYRARMRDAAFAAAWEEAIATGYQRLEEALLDYALARVVGEVPDPAAADPEALAQSPITALAERTISASDLHFAVGLLNRQRAAAEGKVTLGRRVKMASPAETDAALRRKLDQLARRMGPK</sequence>
<keyword evidence="2" id="KW-1185">Reference proteome</keyword>
<evidence type="ECO:0000313" key="1">
    <source>
        <dbReference type="EMBL" id="MDX5982667.1"/>
    </source>
</evidence>
<evidence type="ECO:0000313" key="2">
    <source>
        <dbReference type="Proteomes" id="UP001279660"/>
    </source>
</evidence>
<proteinExistence type="predicted"/>
<comment type="caution">
    <text evidence="1">The sequence shown here is derived from an EMBL/GenBank/DDBJ whole genome shotgun (WGS) entry which is preliminary data.</text>
</comment>
<evidence type="ECO:0008006" key="3">
    <source>
        <dbReference type="Google" id="ProtNLM"/>
    </source>
</evidence>
<dbReference type="RefSeq" id="WP_010406281.1">
    <property type="nucleotide sequence ID" value="NZ_JAWXXV010000001.1"/>
</dbReference>
<dbReference type="Proteomes" id="UP001279660">
    <property type="component" value="Unassembled WGS sequence"/>
</dbReference>
<gene>
    <name evidence="1" type="ORF">SIL82_00210</name>
</gene>
<dbReference type="EMBL" id="JAWXXV010000001">
    <property type="protein sequence ID" value="MDX5982667.1"/>
    <property type="molecule type" value="Genomic_DNA"/>
</dbReference>
<protein>
    <recommendedName>
        <fullName evidence="3">Terminase</fullName>
    </recommendedName>
</protein>
<organism evidence="1 2">
    <name type="scientific">Sphingomonas echinoides</name>
    <dbReference type="NCBI Taxonomy" id="59803"/>
    <lineage>
        <taxon>Bacteria</taxon>
        <taxon>Pseudomonadati</taxon>
        <taxon>Pseudomonadota</taxon>
        <taxon>Alphaproteobacteria</taxon>
        <taxon>Sphingomonadales</taxon>
        <taxon>Sphingomonadaceae</taxon>
        <taxon>Sphingomonas</taxon>
    </lineage>
</organism>
<accession>A0ABU4PFP1</accession>
<reference evidence="1 2" key="1">
    <citation type="submission" date="2023-11" db="EMBL/GenBank/DDBJ databases">
        <title>MicrobeMod: A computational toolkit for identifying prokaryotic methylation and restriction-modification with nanopore sequencing.</title>
        <authorList>
            <person name="Crits-Christoph A."/>
            <person name="Kang S.C."/>
            <person name="Lee H."/>
            <person name="Ostrov N."/>
        </authorList>
    </citation>
    <scope>NUCLEOTIDE SEQUENCE [LARGE SCALE GENOMIC DNA]</scope>
    <source>
        <strain evidence="1 2">ATCC 14820</strain>
    </source>
</reference>
<name>A0ABU4PFP1_9SPHN</name>